<dbReference type="GO" id="GO:0005886">
    <property type="term" value="C:plasma membrane"/>
    <property type="evidence" value="ECO:0007669"/>
    <property type="project" value="TreeGrafter"/>
</dbReference>
<accession>A0A7I7WW91</accession>
<dbReference type="AlphaFoldDB" id="A0A7I7WW91"/>
<evidence type="ECO:0000313" key="4">
    <source>
        <dbReference type="Proteomes" id="UP000466187"/>
    </source>
</evidence>
<evidence type="ECO:0000259" key="2">
    <source>
        <dbReference type="Pfam" id="PF02771"/>
    </source>
</evidence>
<dbReference type="InterPro" id="IPR052161">
    <property type="entry name" value="Mycobact_Acyl-CoA_DH"/>
</dbReference>
<dbReference type="SUPFAM" id="SSF56645">
    <property type="entry name" value="Acyl-CoA dehydrogenase NM domain-like"/>
    <property type="match status" value="1"/>
</dbReference>
<sequence length="150" mass="16393">MNQTPTEFADRARDWLADNMPPLTANTPPLLDRAEERTWQRARELQRRLYDGGFAGICFPTEYGGLGLDYAYQAAFNAVAEPYEMPLVLNIPSLTICSATLLDAGTEDQKRTRIAAALRGEEVLCQLLSEPGGGSDLAGVTTRADRAGDE</sequence>
<organism evidence="3 4">
    <name type="scientific">Mycolicibacterium gadium</name>
    <name type="common">Mycobacterium gadium</name>
    <dbReference type="NCBI Taxonomy" id="1794"/>
    <lineage>
        <taxon>Bacteria</taxon>
        <taxon>Bacillati</taxon>
        <taxon>Actinomycetota</taxon>
        <taxon>Actinomycetes</taxon>
        <taxon>Mycobacteriales</taxon>
        <taxon>Mycobacteriaceae</taxon>
        <taxon>Mycolicibacterium</taxon>
    </lineage>
</organism>
<feature type="domain" description="Acyl-CoA dehydrogenase/oxidase N-terminal" evidence="2">
    <location>
        <begin position="7"/>
        <end position="121"/>
    </location>
</feature>
<evidence type="ECO:0000313" key="3">
    <source>
        <dbReference type="EMBL" id="BBZ20753.1"/>
    </source>
</evidence>
<dbReference type="Proteomes" id="UP000466187">
    <property type="component" value="Chromosome"/>
</dbReference>
<dbReference type="EMBL" id="AP022608">
    <property type="protein sequence ID" value="BBZ20753.1"/>
    <property type="molecule type" value="Genomic_DNA"/>
</dbReference>
<gene>
    <name evidence="3" type="ORF">MGAD_50880</name>
</gene>
<proteinExistence type="predicted"/>
<dbReference type="InterPro" id="IPR037069">
    <property type="entry name" value="AcylCoA_DH/ox_N_sf"/>
</dbReference>
<dbReference type="Pfam" id="PF02771">
    <property type="entry name" value="Acyl-CoA_dh_N"/>
    <property type="match status" value="1"/>
</dbReference>
<keyword evidence="1" id="KW-0560">Oxidoreductase</keyword>
<dbReference type="Gene3D" id="1.10.540.10">
    <property type="entry name" value="Acyl-CoA dehydrogenase/oxidase, N-terminal domain"/>
    <property type="match status" value="1"/>
</dbReference>
<dbReference type="PANTHER" id="PTHR43292:SF4">
    <property type="entry name" value="ACYL-COA DEHYDROGENASE FADE34"/>
    <property type="match status" value="1"/>
</dbReference>
<reference evidence="3 4" key="1">
    <citation type="journal article" date="2019" name="Emerg. Microbes Infect.">
        <title>Comprehensive subspecies identification of 175 nontuberculous mycobacteria species based on 7547 genomic profiles.</title>
        <authorList>
            <person name="Matsumoto Y."/>
            <person name="Kinjo T."/>
            <person name="Motooka D."/>
            <person name="Nabeya D."/>
            <person name="Jung N."/>
            <person name="Uechi K."/>
            <person name="Horii T."/>
            <person name="Iida T."/>
            <person name="Fujita J."/>
            <person name="Nakamura S."/>
        </authorList>
    </citation>
    <scope>NUCLEOTIDE SEQUENCE [LARGE SCALE GENOMIC DNA]</scope>
    <source>
        <strain evidence="3 4">JCM 12688</strain>
    </source>
</reference>
<evidence type="ECO:0000256" key="1">
    <source>
        <dbReference type="ARBA" id="ARBA00023002"/>
    </source>
</evidence>
<dbReference type="GO" id="GO:0050660">
    <property type="term" value="F:flavin adenine dinucleotide binding"/>
    <property type="evidence" value="ECO:0007669"/>
    <property type="project" value="InterPro"/>
</dbReference>
<dbReference type="PANTHER" id="PTHR43292">
    <property type="entry name" value="ACYL-COA DEHYDROGENASE"/>
    <property type="match status" value="1"/>
</dbReference>
<dbReference type="InterPro" id="IPR013786">
    <property type="entry name" value="AcylCoA_DH/ox_N"/>
</dbReference>
<dbReference type="InterPro" id="IPR009100">
    <property type="entry name" value="AcylCoA_DH/oxidase_NM_dom_sf"/>
</dbReference>
<name>A0A7I7WW91_MYCGU</name>
<dbReference type="GO" id="GO:0016627">
    <property type="term" value="F:oxidoreductase activity, acting on the CH-CH group of donors"/>
    <property type="evidence" value="ECO:0007669"/>
    <property type="project" value="InterPro"/>
</dbReference>
<dbReference type="KEGG" id="mgad:MGAD_50880"/>
<protein>
    <recommendedName>
        <fullName evidence="2">Acyl-CoA dehydrogenase/oxidase N-terminal domain-containing protein</fullName>
    </recommendedName>
</protein>